<dbReference type="AlphaFoldDB" id="A0ABD3B2P3"/>
<feature type="region of interest" description="Disordered" evidence="1">
    <location>
        <begin position="19"/>
        <end position="66"/>
    </location>
</feature>
<sequence>MRVEEGDGVVRFGMEGACDGGVGRKRRGLEQGGIERGGSESKKEGVKGGSGGARLQGEEGVAGRCRKEEKGVAEPMVVLVRGYKREEGRRCVG</sequence>
<dbReference type="EMBL" id="JBJUIK010000001">
    <property type="protein sequence ID" value="KAL3537620.1"/>
    <property type="molecule type" value="Genomic_DNA"/>
</dbReference>
<comment type="caution">
    <text evidence="2">The sequence shown here is derived from an EMBL/GenBank/DDBJ whole genome shotgun (WGS) entry which is preliminary data.</text>
</comment>
<name>A0ABD3B2P3_9GENT</name>
<evidence type="ECO:0000256" key="1">
    <source>
        <dbReference type="SAM" id="MobiDB-lite"/>
    </source>
</evidence>
<organism evidence="2 3">
    <name type="scientific">Cinchona calisaya</name>
    <dbReference type="NCBI Taxonomy" id="153742"/>
    <lineage>
        <taxon>Eukaryota</taxon>
        <taxon>Viridiplantae</taxon>
        <taxon>Streptophyta</taxon>
        <taxon>Embryophyta</taxon>
        <taxon>Tracheophyta</taxon>
        <taxon>Spermatophyta</taxon>
        <taxon>Magnoliopsida</taxon>
        <taxon>eudicotyledons</taxon>
        <taxon>Gunneridae</taxon>
        <taxon>Pentapetalae</taxon>
        <taxon>asterids</taxon>
        <taxon>lamiids</taxon>
        <taxon>Gentianales</taxon>
        <taxon>Rubiaceae</taxon>
        <taxon>Cinchonoideae</taxon>
        <taxon>Cinchoneae</taxon>
        <taxon>Cinchona</taxon>
    </lineage>
</organism>
<accession>A0ABD3B2P3</accession>
<evidence type="ECO:0000313" key="2">
    <source>
        <dbReference type="EMBL" id="KAL3537620.1"/>
    </source>
</evidence>
<reference evidence="2 3" key="1">
    <citation type="submission" date="2024-11" db="EMBL/GenBank/DDBJ databases">
        <title>A near-complete genome assembly of Cinchona calisaya.</title>
        <authorList>
            <person name="Lian D.C."/>
            <person name="Zhao X.W."/>
            <person name="Wei L."/>
        </authorList>
    </citation>
    <scope>NUCLEOTIDE SEQUENCE [LARGE SCALE GENOMIC DNA]</scope>
    <source>
        <tissue evidence="2">Nenye</tissue>
    </source>
</reference>
<feature type="compositionally biased region" description="Basic and acidic residues" evidence="1">
    <location>
        <begin position="37"/>
        <end position="46"/>
    </location>
</feature>
<gene>
    <name evidence="2" type="ORF">ACH5RR_000986</name>
</gene>
<keyword evidence="3" id="KW-1185">Reference proteome</keyword>
<proteinExistence type="predicted"/>
<evidence type="ECO:0000313" key="3">
    <source>
        <dbReference type="Proteomes" id="UP001630127"/>
    </source>
</evidence>
<protein>
    <submittedName>
        <fullName evidence="2">Uncharacterized protein</fullName>
    </submittedName>
</protein>
<dbReference type="Proteomes" id="UP001630127">
    <property type="component" value="Unassembled WGS sequence"/>
</dbReference>